<comment type="cofactor">
    <cofactor evidence="9">
        <name>Mg(2+)</name>
        <dbReference type="ChEBI" id="CHEBI:18420"/>
    </cofactor>
</comment>
<dbReference type="InterPro" id="IPR010946">
    <property type="entry name" value="GGGP_synth"/>
</dbReference>
<feature type="binding site" evidence="9">
    <location>
        <begin position="187"/>
        <end position="188"/>
    </location>
    <ligand>
        <name>sn-glycerol 1-phosphate</name>
        <dbReference type="ChEBI" id="CHEBI:57685"/>
    </ligand>
</feature>
<feature type="binding site" evidence="9">
    <location>
        <begin position="156"/>
        <end position="162"/>
    </location>
    <ligand>
        <name>sn-glycerol 1-phosphate</name>
        <dbReference type="ChEBI" id="CHEBI:57685"/>
    </ligand>
</feature>
<evidence type="ECO:0000313" key="10">
    <source>
        <dbReference type="EMBL" id="RCX03572.1"/>
    </source>
</evidence>
<dbReference type="CDD" id="cd02812">
    <property type="entry name" value="PcrB_like"/>
    <property type="match status" value="1"/>
</dbReference>
<keyword evidence="2 9" id="KW-0808">Transferase</keyword>
<sequence length="234" mass="25053">MMAALIDPDKNDRRSLVRIVQNSQMADIDFFFIGGSLLIKDELDQTIALIKEHSEIPCVLFPGSVMQISSKADAILFLSLISGRNPEFLIGNHVIAAPYIRQTSLEVIPTGYMLIHCGNTTTAHYISATLPIPSDKDDIAAVTAMAGEMLGFKLIYLDAGSGASHPIRPSMIEAVRQSVEIPIIVGGGIRSALQAKQTYDAGADILVIGNALEKNASLIQQLAEVAKNPGVIKG</sequence>
<dbReference type="GO" id="GO:0120536">
    <property type="term" value="F:heptaprenylglyceryl phosphate synthase activity"/>
    <property type="evidence" value="ECO:0007669"/>
    <property type="project" value="UniProtKB-ARBA"/>
</dbReference>
<dbReference type="HAMAP" id="MF_00112">
    <property type="entry name" value="GGGP_HepGP_synthase"/>
    <property type="match status" value="1"/>
</dbReference>
<comment type="function">
    <text evidence="9">Prenyltransferase that catalyzes the transfer of the geranylgeranyl moiety of geranylgeranyl diphosphate (GGPP) to the C3 hydroxyl of sn-glycerol-1-phosphate (G1P).</text>
</comment>
<dbReference type="EC" id="2.5.1.41" evidence="9"/>
<dbReference type="PANTHER" id="PTHR40029:SF2">
    <property type="entry name" value="HEPTAPRENYLGLYCERYL PHOSPHATE SYNTHASE"/>
    <property type="match status" value="1"/>
</dbReference>
<keyword evidence="6 9" id="KW-0594">Phospholipid biosynthesis</keyword>
<dbReference type="EMBL" id="QPJS01000002">
    <property type="protein sequence ID" value="RCX03572.1"/>
    <property type="molecule type" value="Genomic_DNA"/>
</dbReference>
<comment type="catalytic activity">
    <reaction evidence="8 9">
        <text>sn-glycerol 1-phosphate + (2E,6E,10E)-geranylgeranyl diphosphate = sn-3-O-(geranylgeranyl)glycerol 1-phosphate + diphosphate</text>
        <dbReference type="Rhea" id="RHEA:23404"/>
        <dbReference type="ChEBI" id="CHEBI:33019"/>
        <dbReference type="ChEBI" id="CHEBI:57677"/>
        <dbReference type="ChEBI" id="CHEBI:57685"/>
        <dbReference type="ChEBI" id="CHEBI:58756"/>
        <dbReference type="EC" id="2.5.1.41"/>
    </reaction>
</comment>
<comment type="caution">
    <text evidence="9">Lacks conserved residue(s) required for the propagation of feature annotation.</text>
</comment>
<evidence type="ECO:0000256" key="6">
    <source>
        <dbReference type="ARBA" id="ARBA00023209"/>
    </source>
</evidence>
<evidence type="ECO:0000256" key="3">
    <source>
        <dbReference type="ARBA" id="ARBA00022723"/>
    </source>
</evidence>
<dbReference type="NCBIfam" id="TIGR01768">
    <property type="entry name" value="GGGP-family"/>
    <property type="match status" value="1"/>
</dbReference>
<evidence type="ECO:0000313" key="11">
    <source>
        <dbReference type="Proteomes" id="UP000253517"/>
    </source>
</evidence>
<keyword evidence="4 9" id="KW-0460">Magnesium</keyword>
<dbReference type="GO" id="GO:0005737">
    <property type="term" value="C:cytoplasm"/>
    <property type="evidence" value="ECO:0007669"/>
    <property type="project" value="InterPro"/>
</dbReference>
<dbReference type="AlphaFoldDB" id="A0A369A2P0"/>
<organism evidence="10 11">
    <name type="scientific">Schleiferia thermophila</name>
    <dbReference type="NCBI Taxonomy" id="884107"/>
    <lineage>
        <taxon>Bacteria</taxon>
        <taxon>Pseudomonadati</taxon>
        <taxon>Bacteroidota</taxon>
        <taxon>Flavobacteriia</taxon>
        <taxon>Flavobacteriales</taxon>
        <taxon>Schleiferiaceae</taxon>
        <taxon>Schleiferia</taxon>
    </lineage>
</organism>
<keyword evidence="5 9" id="KW-0443">Lipid metabolism</keyword>
<keyword evidence="7 9" id="KW-1208">Phospholipid metabolism</keyword>
<feature type="binding site" evidence="9">
    <location>
        <position position="36"/>
    </location>
    <ligand>
        <name>Mg(2+)</name>
        <dbReference type="ChEBI" id="CHEBI:18420"/>
    </ligand>
</feature>
<dbReference type="SUPFAM" id="SSF51395">
    <property type="entry name" value="FMN-linked oxidoreductases"/>
    <property type="match status" value="1"/>
</dbReference>
<evidence type="ECO:0000256" key="7">
    <source>
        <dbReference type="ARBA" id="ARBA00023264"/>
    </source>
</evidence>
<evidence type="ECO:0000256" key="1">
    <source>
        <dbReference type="ARBA" id="ARBA00022516"/>
    </source>
</evidence>
<dbReference type="GO" id="GO:0000287">
    <property type="term" value="F:magnesium ion binding"/>
    <property type="evidence" value="ECO:0007669"/>
    <property type="project" value="UniProtKB-UniRule"/>
</dbReference>
<evidence type="ECO:0000256" key="9">
    <source>
        <dbReference type="HAMAP-Rule" id="MF_00112"/>
    </source>
</evidence>
<proteinExistence type="inferred from homology"/>
<dbReference type="GO" id="GO:0047294">
    <property type="term" value="F:phosphoglycerol geranylgeranyltransferase activity"/>
    <property type="evidence" value="ECO:0007669"/>
    <property type="project" value="UniProtKB-UniRule"/>
</dbReference>
<dbReference type="InterPro" id="IPR038597">
    <property type="entry name" value="GGGP/HepGP_synthase_sf"/>
</dbReference>
<feature type="binding site" evidence="9">
    <location>
        <position position="7"/>
    </location>
    <ligand>
        <name>Mg(2+)</name>
        <dbReference type="ChEBI" id="CHEBI:18420"/>
    </ligand>
</feature>
<keyword evidence="1 9" id="KW-0444">Lipid biosynthesis</keyword>
<evidence type="ECO:0000256" key="2">
    <source>
        <dbReference type="ARBA" id="ARBA00022679"/>
    </source>
</evidence>
<keyword evidence="3 9" id="KW-0479">Metal-binding</keyword>
<gene>
    <name evidence="10" type="ORF">DES35_10221</name>
</gene>
<evidence type="ECO:0000256" key="8">
    <source>
        <dbReference type="ARBA" id="ARBA00047288"/>
    </source>
</evidence>
<evidence type="ECO:0000256" key="4">
    <source>
        <dbReference type="ARBA" id="ARBA00022842"/>
    </source>
</evidence>
<dbReference type="Proteomes" id="UP000253517">
    <property type="component" value="Unassembled WGS sequence"/>
</dbReference>
<dbReference type="Pfam" id="PF01884">
    <property type="entry name" value="PcrB"/>
    <property type="match status" value="1"/>
</dbReference>
<dbReference type="Gene3D" id="3.20.20.390">
    <property type="entry name" value="FMN-linked oxidoreductases"/>
    <property type="match status" value="1"/>
</dbReference>
<evidence type="ECO:0000256" key="5">
    <source>
        <dbReference type="ARBA" id="ARBA00023098"/>
    </source>
</evidence>
<feature type="binding site" evidence="9">
    <location>
        <begin position="209"/>
        <end position="210"/>
    </location>
    <ligand>
        <name>sn-glycerol 1-phosphate</name>
        <dbReference type="ChEBI" id="CHEBI:57685"/>
    </ligand>
</feature>
<comment type="caution">
    <text evidence="10">The sequence shown here is derived from an EMBL/GenBank/DDBJ whole genome shotgun (WGS) entry which is preliminary data.</text>
</comment>
<dbReference type="NCBIfam" id="NF003198">
    <property type="entry name" value="PRK04169.1-2"/>
    <property type="match status" value="1"/>
</dbReference>
<dbReference type="InterPro" id="IPR008205">
    <property type="entry name" value="GGGP_HepGP_synthase"/>
</dbReference>
<protein>
    <recommendedName>
        <fullName evidence="9">Geranylgeranylglyceryl phosphate synthase</fullName>
        <shortName evidence="9">GGGP synthase</shortName>
        <shortName evidence="9">GGGPS</shortName>
        <ecNumber evidence="9">2.5.1.41</ecNumber>
    </recommendedName>
    <alternativeName>
        <fullName evidence="9">(S)-3-O-geranylgeranylglyceryl phosphate synthase</fullName>
    </alternativeName>
    <alternativeName>
        <fullName evidence="9">Phosphoglycerol geranylgeranyltransferase</fullName>
    </alternativeName>
</protein>
<accession>A0A369A2P0</accession>
<dbReference type="PANTHER" id="PTHR40029">
    <property type="match status" value="1"/>
</dbReference>
<comment type="similarity">
    <text evidence="9">Belongs to the GGGP/HepGP synthase family. Group II subfamily.</text>
</comment>
<dbReference type="GO" id="GO:0046474">
    <property type="term" value="P:glycerophospholipid biosynthetic process"/>
    <property type="evidence" value="ECO:0007669"/>
    <property type="project" value="UniProtKB-UniRule"/>
</dbReference>
<dbReference type="NCBIfam" id="TIGR01769">
    <property type="entry name" value="GGGP"/>
    <property type="match status" value="1"/>
</dbReference>
<keyword evidence="11" id="KW-1185">Reference proteome</keyword>
<reference evidence="10 11" key="1">
    <citation type="submission" date="2018-07" db="EMBL/GenBank/DDBJ databases">
        <title>Genomic Encyclopedia of Type Strains, Phase IV (KMG-IV): sequencing the most valuable type-strain genomes for metagenomic binning, comparative biology and taxonomic classification.</title>
        <authorList>
            <person name="Goeker M."/>
        </authorList>
    </citation>
    <scope>NUCLEOTIDE SEQUENCE [LARGE SCALE GENOMIC DNA]</scope>
    <source>
        <strain evidence="10 11">DSM 21410</strain>
    </source>
</reference>
<name>A0A369A2P0_9FLAO</name>
<dbReference type="InterPro" id="IPR039074">
    <property type="entry name" value="GGGP/HepGP_synthase_I"/>
</dbReference>